<evidence type="ECO:0000313" key="2">
    <source>
        <dbReference type="Proteomes" id="UP000276133"/>
    </source>
</evidence>
<dbReference type="Proteomes" id="UP000276133">
    <property type="component" value="Unassembled WGS sequence"/>
</dbReference>
<dbReference type="EMBL" id="REGN01002926">
    <property type="protein sequence ID" value="RNA25462.1"/>
    <property type="molecule type" value="Genomic_DNA"/>
</dbReference>
<dbReference type="AlphaFoldDB" id="A0A3M7RPI9"/>
<dbReference type="STRING" id="10195.A0A3M7RPI9"/>
<keyword evidence="2" id="KW-1185">Reference proteome</keyword>
<proteinExistence type="predicted"/>
<organism evidence="1 2">
    <name type="scientific">Brachionus plicatilis</name>
    <name type="common">Marine rotifer</name>
    <name type="synonym">Brachionus muelleri</name>
    <dbReference type="NCBI Taxonomy" id="10195"/>
    <lineage>
        <taxon>Eukaryota</taxon>
        <taxon>Metazoa</taxon>
        <taxon>Spiralia</taxon>
        <taxon>Gnathifera</taxon>
        <taxon>Rotifera</taxon>
        <taxon>Eurotatoria</taxon>
        <taxon>Monogononta</taxon>
        <taxon>Pseudotrocha</taxon>
        <taxon>Ploima</taxon>
        <taxon>Brachionidae</taxon>
        <taxon>Brachionus</taxon>
    </lineage>
</organism>
<name>A0A3M7RPI9_BRAPC</name>
<evidence type="ECO:0000313" key="1">
    <source>
        <dbReference type="EMBL" id="RNA25462.1"/>
    </source>
</evidence>
<comment type="caution">
    <text evidence="1">The sequence shown here is derived from an EMBL/GenBank/DDBJ whole genome shotgun (WGS) entry which is preliminary data.</text>
</comment>
<sequence>MPFAEIEEPFRAWYDIVQSASRIDYNGDMETTIQLAPTSSKDYGTGIKISPMTDEVQTNVCTCFWLNRTKDAPVEMQRAIPDTSDFTFIGAATWKTHSVDK</sequence>
<gene>
    <name evidence="1" type="ORF">BpHYR1_034500</name>
</gene>
<reference evidence="1 2" key="1">
    <citation type="journal article" date="2018" name="Sci. Rep.">
        <title>Genomic signatures of local adaptation to the degree of environmental predictability in rotifers.</title>
        <authorList>
            <person name="Franch-Gras L."/>
            <person name="Hahn C."/>
            <person name="Garcia-Roger E.M."/>
            <person name="Carmona M.J."/>
            <person name="Serra M."/>
            <person name="Gomez A."/>
        </authorList>
    </citation>
    <scope>NUCLEOTIDE SEQUENCE [LARGE SCALE GENOMIC DNA]</scope>
    <source>
        <strain evidence="1">HYR1</strain>
    </source>
</reference>
<protein>
    <submittedName>
        <fullName evidence="1">Digestive cysteine ase 1</fullName>
    </submittedName>
</protein>
<accession>A0A3M7RPI9</accession>
<dbReference type="OrthoDB" id="65740at2759"/>